<keyword evidence="2" id="KW-1185">Reference proteome</keyword>
<organism evidence="1 2">
    <name type="scientific">Setaria italica</name>
    <name type="common">Foxtail millet</name>
    <name type="synonym">Panicum italicum</name>
    <dbReference type="NCBI Taxonomy" id="4555"/>
    <lineage>
        <taxon>Eukaryota</taxon>
        <taxon>Viridiplantae</taxon>
        <taxon>Streptophyta</taxon>
        <taxon>Embryophyta</taxon>
        <taxon>Tracheophyta</taxon>
        <taxon>Spermatophyta</taxon>
        <taxon>Magnoliopsida</taxon>
        <taxon>Liliopsida</taxon>
        <taxon>Poales</taxon>
        <taxon>Poaceae</taxon>
        <taxon>PACMAD clade</taxon>
        <taxon>Panicoideae</taxon>
        <taxon>Panicodae</taxon>
        <taxon>Paniceae</taxon>
        <taxon>Cenchrinae</taxon>
        <taxon>Setaria</taxon>
    </lineage>
</organism>
<reference evidence="2" key="1">
    <citation type="journal article" date="2012" name="Nat. Biotechnol.">
        <title>Reference genome sequence of the model plant Setaria.</title>
        <authorList>
            <person name="Bennetzen J.L."/>
            <person name="Schmutz J."/>
            <person name="Wang H."/>
            <person name="Percifield R."/>
            <person name="Hawkins J."/>
            <person name="Pontaroli A.C."/>
            <person name="Estep M."/>
            <person name="Feng L."/>
            <person name="Vaughn J.N."/>
            <person name="Grimwood J."/>
            <person name="Jenkins J."/>
            <person name="Barry K."/>
            <person name="Lindquist E."/>
            <person name="Hellsten U."/>
            <person name="Deshpande S."/>
            <person name="Wang X."/>
            <person name="Wu X."/>
            <person name="Mitros T."/>
            <person name="Triplett J."/>
            <person name="Yang X."/>
            <person name="Ye C.Y."/>
            <person name="Mauro-Herrera M."/>
            <person name="Wang L."/>
            <person name="Li P."/>
            <person name="Sharma M."/>
            <person name="Sharma R."/>
            <person name="Ronald P.C."/>
            <person name="Panaud O."/>
            <person name="Kellogg E.A."/>
            <person name="Brutnell T.P."/>
            <person name="Doust A.N."/>
            <person name="Tuskan G.A."/>
            <person name="Rokhsar D."/>
            <person name="Devos K.M."/>
        </authorList>
    </citation>
    <scope>NUCLEOTIDE SEQUENCE [LARGE SCALE GENOMIC DNA]</scope>
    <source>
        <strain evidence="2">cv. Yugu1</strain>
    </source>
</reference>
<accession>K3ZKT5</accession>
<evidence type="ECO:0000313" key="1">
    <source>
        <dbReference type="EnsemblPlants" id="KQK94734"/>
    </source>
</evidence>
<dbReference type="Proteomes" id="UP000004995">
    <property type="component" value="Unassembled WGS sequence"/>
</dbReference>
<proteinExistence type="predicted"/>
<dbReference type="EnsemblPlants" id="KQK94734">
    <property type="protein sequence ID" value="KQK94734"/>
    <property type="gene ID" value="SETIT_027191mg"/>
</dbReference>
<dbReference type="InParanoid" id="K3ZKT5"/>
<dbReference type="EMBL" id="AGNK02004972">
    <property type="status" value="NOT_ANNOTATED_CDS"/>
    <property type="molecule type" value="Genomic_DNA"/>
</dbReference>
<dbReference type="HOGENOM" id="CLU_2780685_0_0_1"/>
<reference evidence="1" key="2">
    <citation type="submission" date="2018-08" db="UniProtKB">
        <authorList>
            <consortium name="EnsemblPlants"/>
        </authorList>
    </citation>
    <scope>IDENTIFICATION</scope>
    <source>
        <strain evidence="1">Yugu1</strain>
    </source>
</reference>
<sequence length="69" mass="7794">MGASNKASNEFMRNLCVGSQRLVAPDVPMQAKYRPSEHLMVSFFTSCWSNGSLSPWGYLYPHHSPIWSC</sequence>
<protein>
    <submittedName>
        <fullName evidence="1">Uncharacterized protein</fullName>
    </submittedName>
</protein>
<name>K3ZKT5_SETIT</name>
<dbReference type="AlphaFoldDB" id="K3ZKT5"/>
<evidence type="ECO:0000313" key="2">
    <source>
        <dbReference type="Proteomes" id="UP000004995"/>
    </source>
</evidence>
<dbReference type="Gramene" id="KQK94734">
    <property type="protein sequence ID" value="KQK94734"/>
    <property type="gene ID" value="SETIT_027191mg"/>
</dbReference>